<sequence length="46" mass="5104">STEAVTLGKEQEKHALIPTDAVQKREGITSANPIMEHRFASDKLVR</sequence>
<accession>A0A2K3KHS4</accession>
<evidence type="ECO:0000313" key="1">
    <source>
        <dbReference type="EMBL" id="PNX65851.1"/>
    </source>
</evidence>
<comment type="caution">
    <text evidence="1">The sequence shown here is derived from an EMBL/GenBank/DDBJ whole genome shotgun (WGS) entry which is preliminary data.</text>
</comment>
<feature type="non-terminal residue" evidence="1">
    <location>
        <position position="1"/>
    </location>
</feature>
<name>A0A2K3KHS4_TRIPR</name>
<proteinExistence type="predicted"/>
<evidence type="ECO:0000313" key="2">
    <source>
        <dbReference type="Proteomes" id="UP000236291"/>
    </source>
</evidence>
<dbReference type="EMBL" id="ASHM01185949">
    <property type="protein sequence ID" value="PNX65851.1"/>
    <property type="molecule type" value="Genomic_DNA"/>
</dbReference>
<dbReference type="AlphaFoldDB" id="A0A2K3KHS4"/>
<dbReference type="Proteomes" id="UP000236291">
    <property type="component" value="Unassembled WGS sequence"/>
</dbReference>
<reference evidence="1 2" key="2">
    <citation type="journal article" date="2017" name="Front. Plant Sci.">
        <title>Gene Classification and Mining of Molecular Markers Useful in Red Clover (Trifolium pratense) Breeding.</title>
        <authorList>
            <person name="Istvanek J."/>
            <person name="Dluhosova J."/>
            <person name="Dluhos P."/>
            <person name="Patkova L."/>
            <person name="Nedelnik J."/>
            <person name="Repkova J."/>
        </authorList>
    </citation>
    <scope>NUCLEOTIDE SEQUENCE [LARGE SCALE GENOMIC DNA]</scope>
    <source>
        <strain evidence="2">cv. Tatra</strain>
        <tissue evidence="1">Young leaves</tissue>
    </source>
</reference>
<protein>
    <submittedName>
        <fullName evidence="1">Uncharacterized protein</fullName>
    </submittedName>
</protein>
<organism evidence="1 2">
    <name type="scientific">Trifolium pratense</name>
    <name type="common">Red clover</name>
    <dbReference type="NCBI Taxonomy" id="57577"/>
    <lineage>
        <taxon>Eukaryota</taxon>
        <taxon>Viridiplantae</taxon>
        <taxon>Streptophyta</taxon>
        <taxon>Embryophyta</taxon>
        <taxon>Tracheophyta</taxon>
        <taxon>Spermatophyta</taxon>
        <taxon>Magnoliopsida</taxon>
        <taxon>eudicotyledons</taxon>
        <taxon>Gunneridae</taxon>
        <taxon>Pentapetalae</taxon>
        <taxon>rosids</taxon>
        <taxon>fabids</taxon>
        <taxon>Fabales</taxon>
        <taxon>Fabaceae</taxon>
        <taxon>Papilionoideae</taxon>
        <taxon>50 kb inversion clade</taxon>
        <taxon>NPAAA clade</taxon>
        <taxon>Hologalegina</taxon>
        <taxon>IRL clade</taxon>
        <taxon>Trifolieae</taxon>
        <taxon>Trifolium</taxon>
    </lineage>
</organism>
<reference evidence="1 2" key="1">
    <citation type="journal article" date="2014" name="Am. J. Bot.">
        <title>Genome assembly and annotation for red clover (Trifolium pratense; Fabaceae).</title>
        <authorList>
            <person name="Istvanek J."/>
            <person name="Jaros M."/>
            <person name="Krenek A."/>
            <person name="Repkova J."/>
        </authorList>
    </citation>
    <scope>NUCLEOTIDE SEQUENCE [LARGE SCALE GENOMIC DNA]</scope>
    <source>
        <strain evidence="2">cv. Tatra</strain>
        <tissue evidence="1">Young leaves</tissue>
    </source>
</reference>
<gene>
    <name evidence="1" type="ORF">L195_g062802</name>
</gene>